<organism evidence="2 3">
    <name type="scientific">Penicillium subrubescens</name>
    <dbReference type="NCBI Taxonomy" id="1316194"/>
    <lineage>
        <taxon>Eukaryota</taxon>
        <taxon>Fungi</taxon>
        <taxon>Dikarya</taxon>
        <taxon>Ascomycota</taxon>
        <taxon>Pezizomycotina</taxon>
        <taxon>Eurotiomycetes</taxon>
        <taxon>Eurotiomycetidae</taxon>
        <taxon>Eurotiales</taxon>
        <taxon>Aspergillaceae</taxon>
        <taxon>Penicillium</taxon>
    </lineage>
</organism>
<dbReference type="InterPro" id="IPR004046">
    <property type="entry name" value="GST_C"/>
</dbReference>
<evidence type="ECO:0000259" key="1">
    <source>
        <dbReference type="PROSITE" id="PS50405"/>
    </source>
</evidence>
<sequence>MPRGNPIKGNALARFKRELLRVYDVLEIRLSGRYGGGAREYLAGRGKGKYSIADINAWAWIRNIRRIGFSEEELDRLPHLQQWVDRIAARPAVERGLGEWYDEDKLNKCRGPDKRSLSYFTYNPHPAYSVICPKYYVDFMSFLTE</sequence>
<dbReference type="EMBL" id="MNBE01000157">
    <property type="protein sequence ID" value="OKP13165.1"/>
    <property type="molecule type" value="Genomic_DNA"/>
</dbReference>
<keyword evidence="3" id="KW-1185">Reference proteome</keyword>
<dbReference type="STRING" id="1316194.A0A1Q5UL01"/>
<dbReference type="PROSITE" id="PS50405">
    <property type="entry name" value="GST_CTER"/>
    <property type="match status" value="1"/>
</dbReference>
<dbReference type="Gene3D" id="1.20.1050.10">
    <property type="match status" value="1"/>
</dbReference>
<accession>A0A1Q5UL01</accession>
<proteinExistence type="predicted"/>
<dbReference type="InterPro" id="IPR036282">
    <property type="entry name" value="Glutathione-S-Trfase_C_sf"/>
</dbReference>
<feature type="domain" description="GST C-terminal" evidence="1">
    <location>
        <begin position="1"/>
        <end position="120"/>
    </location>
</feature>
<protein>
    <recommendedName>
        <fullName evidence="1">GST C-terminal domain-containing protein</fullName>
    </recommendedName>
</protein>
<reference evidence="2 3" key="1">
    <citation type="submission" date="2016-10" db="EMBL/GenBank/DDBJ databases">
        <title>Genome sequence of the ascomycete fungus Penicillium subrubescens.</title>
        <authorList>
            <person name="De Vries R.P."/>
            <person name="Peng M."/>
            <person name="Dilokpimol A."/>
            <person name="Hilden K."/>
            <person name="Makela M.R."/>
            <person name="Grigoriev I."/>
            <person name="Riley R."/>
            <person name="Granchi Z."/>
        </authorList>
    </citation>
    <scope>NUCLEOTIDE SEQUENCE [LARGE SCALE GENOMIC DNA]</scope>
    <source>
        <strain evidence="2 3">CBS 132785</strain>
    </source>
</reference>
<dbReference type="InterPro" id="IPR010987">
    <property type="entry name" value="Glutathione-S-Trfase_C-like"/>
</dbReference>
<dbReference type="SUPFAM" id="SSF47616">
    <property type="entry name" value="GST C-terminal domain-like"/>
    <property type="match status" value="1"/>
</dbReference>
<evidence type="ECO:0000313" key="3">
    <source>
        <dbReference type="Proteomes" id="UP000186955"/>
    </source>
</evidence>
<name>A0A1Q5UL01_9EURO</name>
<comment type="caution">
    <text evidence="2">The sequence shown here is derived from an EMBL/GenBank/DDBJ whole genome shotgun (WGS) entry which is preliminary data.</text>
</comment>
<dbReference type="PANTHER" id="PTHR44051">
    <property type="entry name" value="GLUTATHIONE S-TRANSFERASE-RELATED"/>
    <property type="match status" value="1"/>
</dbReference>
<dbReference type="Pfam" id="PF00043">
    <property type="entry name" value="GST_C"/>
    <property type="match status" value="1"/>
</dbReference>
<gene>
    <name evidence="2" type="ORF">PENSUB_1265</name>
</gene>
<dbReference type="AlphaFoldDB" id="A0A1Q5UL01"/>
<evidence type="ECO:0000313" key="2">
    <source>
        <dbReference type="EMBL" id="OKP13165.1"/>
    </source>
</evidence>
<dbReference type="Proteomes" id="UP000186955">
    <property type="component" value="Unassembled WGS sequence"/>
</dbReference>
<dbReference type="PANTHER" id="PTHR44051:SF8">
    <property type="entry name" value="GLUTATHIONE S-TRANSFERASE GSTA"/>
    <property type="match status" value="1"/>
</dbReference>